<feature type="transmembrane region" description="Helical" evidence="1">
    <location>
        <begin position="12"/>
        <end position="31"/>
    </location>
</feature>
<evidence type="ECO:0008006" key="4">
    <source>
        <dbReference type="Google" id="ProtNLM"/>
    </source>
</evidence>
<keyword evidence="1" id="KW-1133">Transmembrane helix</keyword>
<dbReference type="RefSeq" id="WP_209879834.1">
    <property type="nucleotide sequence ID" value="NZ_JAGGLV010000042.1"/>
</dbReference>
<evidence type="ECO:0000313" key="3">
    <source>
        <dbReference type="Proteomes" id="UP000773462"/>
    </source>
</evidence>
<feature type="transmembrane region" description="Helical" evidence="1">
    <location>
        <begin position="340"/>
        <end position="360"/>
    </location>
</feature>
<dbReference type="InterPro" id="IPR025291">
    <property type="entry name" value="DUF4153"/>
</dbReference>
<protein>
    <recommendedName>
        <fullName evidence="4">DUF4173 domain-containing protein</fullName>
    </recommendedName>
</protein>
<feature type="transmembrane region" description="Helical" evidence="1">
    <location>
        <begin position="407"/>
        <end position="424"/>
    </location>
</feature>
<evidence type="ECO:0000256" key="1">
    <source>
        <dbReference type="SAM" id="Phobius"/>
    </source>
</evidence>
<reference evidence="2 3" key="1">
    <citation type="submission" date="2021-03" db="EMBL/GenBank/DDBJ databases">
        <title>Genomic Encyclopedia of Type Strains, Phase IV (KMG-IV): sequencing the most valuable type-strain genomes for metagenomic binning, comparative biology and taxonomic classification.</title>
        <authorList>
            <person name="Goeker M."/>
        </authorList>
    </citation>
    <scope>NUCLEOTIDE SEQUENCE [LARGE SCALE GENOMIC DNA]</scope>
    <source>
        <strain evidence="2 3">DSM 101953</strain>
    </source>
</reference>
<dbReference type="Proteomes" id="UP000773462">
    <property type="component" value="Unassembled WGS sequence"/>
</dbReference>
<sequence>MDEQTVSKPGLGRVALLAAFLLAIVHQYLFYGKMPGISYPIFVVLFYAFMLYFAKEQLRKQTWFSYVWMVSIFLLSLTYMLFGNWFFFALNIVVIPVLILLHMTYMLSYRKPAWSGLALIGAALEHLFPQSLRNWATALRLLRRGKGGIPNERKQVLMRVLIGLLISVPLLLIVISLLSTADGVFSQLLEALPRIFDNISLGDWIFRGLWVLLLGLFMFGFVWGFVQSKSYIRTPLVSEFDAMGQKLEAAEAGDDGIGLDDPVIITTVLTAINAVYMLFVSVQFSYLFGAWDGILPENSTYADYARSGFLELILVTSINFAILLLSLLAVRKAGGILKRVIQLLLYILVLCSMVMLYSAYSRLTLYEEAYGYTYIRFLVHAFMIFLGLLLVLAAVRISREPFPLLKCYIVLGLLSYVLMNYIGMDHIIAQQNIQRYEASGTLDAGYLAGLSADVVPELIEFSKQEKGILDEALRSRLSYRTQPKQSWTSFNLANHRERRALAEYFAGEVIQK</sequence>
<organism evidence="2 3">
    <name type="scientific">Paenibacillus silagei</name>
    <dbReference type="NCBI Taxonomy" id="1670801"/>
    <lineage>
        <taxon>Bacteria</taxon>
        <taxon>Bacillati</taxon>
        <taxon>Bacillota</taxon>
        <taxon>Bacilli</taxon>
        <taxon>Bacillales</taxon>
        <taxon>Paenibacillaceae</taxon>
        <taxon>Paenibacillus</taxon>
    </lineage>
</organism>
<keyword evidence="1" id="KW-0812">Transmembrane</keyword>
<proteinExistence type="predicted"/>
<name>A0ABS4P228_9BACL</name>
<feature type="transmembrane region" description="Helical" evidence="1">
    <location>
        <begin position="308"/>
        <end position="328"/>
    </location>
</feature>
<feature type="transmembrane region" description="Helical" evidence="1">
    <location>
        <begin position="37"/>
        <end position="54"/>
    </location>
</feature>
<feature type="transmembrane region" description="Helical" evidence="1">
    <location>
        <begin position="156"/>
        <end position="178"/>
    </location>
</feature>
<feature type="transmembrane region" description="Helical" evidence="1">
    <location>
        <begin position="204"/>
        <end position="226"/>
    </location>
</feature>
<accession>A0ABS4P228</accession>
<feature type="transmembrane region" description="Helical" evidence="1">
    <location>
        <begin position="88"/>
        <end position="107"/>
    </location>
</feature>
<evidence type="ECO:0000313" key="2">
    <source>
        <dbReference type="EMBL" id="MBP2116339.1"/>
    </source>
</evidence>
<gene>
    <name evidence="2" type="ORF">J2Z70_006569</name>
</gene>
<dbReference type="EMBL" id="JAGGLV010000042">
    <property type="protein sequence ID" value="MBP2116339.1"/>
    <property type="molecule type" value="Genomic_DNA"/>
</dbReference>
<feature type="transmembrane region" description="Helical" evidence="1">
    <location>
        <begin position="372"/>
        <end position="395"/>
    </location>
</feature>
<comment type="caution">
    <text evidence="2">The sequence shown here is derived from an EMBL/GenBank/DDBJ whole genome shotgun (WGS) entry which is preliminary data.</text>
</comment>
<keyword evidence="1" id="KW-0472">Membrane</keyword>
<feature type="transmembrane region" description="Helical" evidence="1">
    <location>
        <begin position="263"/>
        <end position="288"/>
    </location>
</feature>
<keyword evidence="3" id="KW-1185">Reference proteome</keyword>
<feature type="transmembrane region" description="Helical" evidence="1">
    <location>
        <begin position="63"/>
        <end position="82"/>
    </location>
</feature>
<dbReference type="Pfam" id="PF13687">
    <property type="entry name" value="DUF4153"/>
    <property type="match status" value="1"/>
</dbReference>